<evidence type="ECO:0000313" key="3">
    <source>
        <dbReference type="Proteomes" id="UP000004848"/>
    </source>
</evidence>
<gene>
    <name evidence="2" type="ORF">SIAM614_01164</name>
</gene>
<dbReference type="GeneID" id="68849070"/>
<name>A0P0P3_ROSAI</name>
<dbReference type="EMBL" id="AAUW01000021">
    <property type="protein sequence ID" value="EAV41357.1"/>
    <property type="molecule type" value="Genomic_DNA"/>
</dbReference>
<comment type="similarity">
    <text evidence="1">Belongs to the ros/MucR family.</text>
</comment>
<evidence type="ECO:0000256" key="1">
    <source>
        <dbReference type="ARBA" id="ARBA00007031"/>
    </source>
</evidence>
<protein>
    <submittedName>
        <fullName evidence="2">Transcriptional regulator</fullName>
    </submittedName>
</protein>
<organism evidence="2 3">
    <name type="scientific">Roseibium aggregatum (strain ATCC 25650 / DSM 13394 / JCM 20685 / NBRC 16684 / NCIMB 2208 / IAM 12614 / B1)</name>
    <name type="common">Stappia aggregata</name>
    <dbReference type="NCBI Taxonomy" id="384765"/>
    <lineage>
        <taxon>Bacteria</taxon>
        <taxon>Pseudomonadati</taxon>
        <taxon>Pseudomonadota</taxon>
        <taxon>Alphaproteobacteria</taxon>
        <taxon>Hyphomicrobiales</taxon>
        <taxon>Stappiaceae</taxon>
        <taxon>Roseibium</taxon>
    </lineage>
</organism>
<dbReference type="AlphaFoldDB" id="A0P0P3"/>
<sequence>MNDSSVETSLIDLTSDIVTAYVSNNMVTTTELTDLIGSVHQALHAAAAVAEEPEAERLIPAVAIKKSVQPDYIVCLEDGKRFKSLKRHLRSTYNLTPEEYRGKWGELMG</sequence>
<dbReference type="Pfam" id="PF05443">
    <property type="entry name" value="ROS_MUCR"/>
    <property type="match status" value="1"/>
</dbReference>
<dbReference type="eggNOG" id="COG4957">
    <property type="taxonomic scope" value="Bacteria"/>
</dbReference>
<accession>A0P0P3</accession>
<dbReference type="GO" id="GO:0008270">
    <property type="term" value="F:zinc ion binding"/>
    <property type="evidence" value="ECO:0007669"/>
    <property type="project" value="InterPro"/>
</dbReference>
<evidence type="ECO:0000313" key="2">
    <source>
        <dbReference type="EMBL" id="EAV41357.1"/>
    </source>
</evidence>
<comment type="caution">
    <text evidence="2">The sequence shown here is derived from an EMBL/GenBank/DDBJ whole genome shotgun (WGS) entry which is preliminary data.</text>
</comment>
<dbReference type="Gene3D" id="1.10.10.1550">
    <property type="entry name" value="ROS/MUCR transcriptional regulator protein"/>
    <property type="match status" value="1"/>
</dbReference>
<dbReference type="GO" id="GO:0006355">
    <property type="term" value="P:regulation of DNA-templated transcription"/>
    <property type="evidence" value="ECO:0007669"/>
    <property type="project" value="InterPro"/>
</dbReference>
<dbReference type="Proteomes" id="UP000004848">
    <property type="component" value="Unassembled WGS sequence"/>
</dbReference>
<dbReference type="GO" id="GO:0003677">
    <property type="term" value="F:DNA binding"/>
    <property type="evidence" value="ECO:0007669"/>
    <property type="project" value="InterPro"/>
</dbReference>
<dbReference type="InterPro" id="IPR008807">
    <property type="entry name" value="ROS_MUCR"/>
</dbReference>
<dbReference type="RefSeq" id="WP_006938605.1">
    <property type="nucleotide sequence ID" value="NZ_AAUW01000021.1"/>
</dbReference>
<dbReference type="InterPro" id="IPR041920">
    <property type="entry name" value="ROS/MUCR_sf"/>
</dbReference>
<proteinExistence type="inferred from homology"/>
<reference evidence="2 3" key="1">
    <citation type="submission" date="2006-05" db="EMBL/GenBank/DDBJ databases">
        <authorList>
            <person name="King G."/>
            <person name="Ferriera S."/>
            <person name="Johnson J."/>
            <person name="Kravitz S."/>
            <person name="Beeson K."/>
            <person name="Sutton G."/>
            <person name="Rogers Y.-H."/>
            <person name="Friedman R."/>
            <person name="Frazier M."/>
            <person name="Venter J.C."/>
        </authorList>
    </citation>
    <scope>NUCLEOTIDE SEQUENCE [LARGE SCALE GENOMIC DNA]</scope>
    <source>
        <strain evidence="3">ATCC 25650 / DSM 13394 / JCM 20685 / NBRC 16684 / NCIMB 2208 / IAM 12614 / B1</strain>
    </source>
</reference>